<accession>A0ABR4A470</accession>
<gene>
    <name evidence="1" type="ORF">N7G274_007272</name>
</gene>
<comment type="caution">
    <text evidence="1">The sequence shown here is derived from an EMBL/GenBank/DDBJ whole genome shotgun (WGS) entry which is preliminary data.</text>
</comment>
<dbReference type="EMBL" id="JBEFKJ010000023">
    <property type="protein sequence ID" value="KAL2039870.1"/>
    <property type="molecule type" value="Genomic_DNA"/>
</dbReference>
<organism evidence="1 2">
    <name type="scientific">Stereocaulon virgatum</name>
    <dbReference type="NCBI Taxonomy" id="373712"/>
    <lineage>
        <taxon>Eukaryota</taxon>
        <taxon>Fungi</taxon>
        <taxon>Dikarya</taxon>
        <taxon>Ascomycota</taxon>
        <taxon>Pezizomycotina</taxon>
        <taxon>Lecanoromycetes</taxon>
        <taxon>OSLEUM clade</taxon>
        <taxon>Lecanoromycetidae</taxon>
        <taxon>Lecanorales</taxon>
        <taxon>Lecanorineae</taxon>
        <taxon>Stereocaulaceae</taxon>
        <taxon>Stereocaulon</taxon>
    </lineage>
</organism>
<dbReference type="Proteomes" id="UP001590950">
    <property type="component" value="Unassembled WGS sequence"/>
</dbReference>
<sequence length="113" mass="12542">MIDYVPLFSFLSISTNVKPTNLGLRRPHTFGVRNQGQMRIPQRFLHDTAKSTELRRRLTLISSSATGIVQGAQTLRLRFQGNLDQSPDLSTIYPIFSLRLGSGPVANLPAFTG</sequence>
<reference evidence="1 2" key="1">
    <citation type="submission" date="2024-09" db="EMBL/GenBank/DDBJ databases">
        <title>Rethinking Asexuality: The Enigmatic Case of Functional Sexual Genes in Lepraria (Stereocaulaceae).</title>
        <authorList>
            <person name="Doellman M."/>
            <person name="Sun Y."/>
            <person name="Barcenas-Pena A."/>
            <person name="Lumbsch H.T."/>
            <person name="Grewe F."/>
        </authorList>
    </citation>
    <scope>NUCLEOTIDE SEQUENCE [LARGE SCALE GENOMIC DNA]</scope>
    <source>
        <strain evidence="1 2">Mercado 3170</strain>
    </source>
</reference>
<protein>
    <submittedName>
        <fullName evidence="1">Uncharacterized protein</fullName>
    </submittedName>
</protein>
<evidence type="ECO:0000313" key="1">
    <source>
        <dbReference type="EMBL" id="KAL2039870.1"/>
    </source>
</evidence>
<evidence type="ECO:0000313" key="2">
    <source>
        <dbReference type="Proteomes" id="UP001590950"/>
    </source>
</evidence>
<name>A0ABR4A470_9LECA</name>
<proteinExistence type="predicted"/>
<keyword evidence="2" id="KW-1185">Reference proteome</keyword>